<evidence type="ECO:0000256" key="2">
    <source>
        <dbReference type="ARBA" id="ARBA00022980"/>
    </source>
</evidence>
<dbReference type="HAMAP" id="MF_00270">
    <property type="entry name" value="Ribosomal_bS18"/>
    <property type="match status" value="1"/>
</dbReference>
<keyword evidence="2" id="KW-0689">Ribosomal protein</keyword>
<feature type="region of interest" description="Disordered" evidence="4">
    <location>
        <begin position="82"/>
        <end position="119"/>
    </location>
</feature>
<accession>A0A6J6DGQ5</accession>
<proteinExistence type="inferred from homology"/>
<evidence type="ECO:0000256" key="3">
    <source>
        <dbReference type="ARBA" id="ARBA00023274"/>
    </source>
</evidence>
<name>A0A6J6DGQ5_9ZZZZ</name>
<dbReference type="SUPFAM" id="SSF46911">
    <property type="entry name" value="Ribosomal protein S18"/>
    <property type="match status" value="1"/>
</dbReference>
<protein>
    <submittedName>
        <fullName evidence="5">Unannotated protein</fullName>
    </submittedName>
</protein>
<dbReference type="GO" id="GO:0070181">
    <property type="term" value="F:small ribosomal subunit rRNA binding"/>
    <property type="evidence" value="ECO:0007669"/>
    <property type="project" value="TreeGrafter"/>
</dbReference>
<dbReference type="PANTHER" id="PTHR13479:SF40">
    <property type="entry name" value="SMALL RIBOSOMAL SUBUNIT PROTEIN BS18M"/>
    <property type="match status" value="1"/>
</dbReference>
<dbReference type="Pfam" id="PF01084">
    <property type="entry name" value="Ribosomal_S18"/>
    <property type="match status" value="1"/>
</dbReference>
<dbReference type="PRINTS" id="PR00974">
    <property type="entry name" value="RIBOSOMALS18"/>
</dbReference>
<dbReference type="Gene3D" id="4.10.640.10">
    <property type="entry name" value="Ribosomal protein S18"/>
    <property type="match status" value="1"/>
</dbReference>
<dbReference type="GO" id="GO:0022627">
    <property type="term" value="C:cytosolic small ribosomal subunit"/>
    <property type="evidence" value="ECO:0007669"/>
    <property type="project" value="TreeGrafter"/>
</dbReference>
<comment type="similarity">
    <text evidence="1">Belongs to the bacterial ribosomal protein bS18 family.</text>
</comment>
<organism evidence="5">
    <name type="scientific">freshwater metagenome</name>
    <dbReference type="NCBI Taxonomy" id="449393"/>
    <lineage>
        <taxon>unclassified sequences</taxon>
        <taxon>metagenomes</taxon>
        <taxon>ecological metagenomes</taxon>
    </lineage>
</organism>
<gene>
    <name evidence="5" type="ORF">UFOPK1619_00515</name>
</gene>
<keyword evidence="3" id="KW-0687">Ribonucleoprotein</keyword>
<dbReference type="InterPro" id="IPR001648">
    <property type="entry name" value="Ribosomal_bS18"/>
</dbReference>
<dbReference type="InterPro" id="IPR036870">
    <property type="entry name" value="Ribosomal_bS18_sf"/>
</dbReference>
<evidence type="ECO:0000313" key="5">
    <source>
        <dbReference type="EMBL" id="CAB4563250.1"/>
    </source>
</evidence>
<dbReference type="GO" id="GO:0003735">
    <property type="term" value="F:structural constituent of ribosome"/>
    <property type="evidence" value="ECO:0007669"/>
    <property type="project" value="InterPro"/>
</dbReference>
<dbReference type="AlphaFoldDB" id="A0A6J6DGQ5"/>
<dbReference type="PANTHER" id="PTHR13479">
    <property type="entry name" value="30S RIBOSOMAL PROTEIN S18"/>
    <property type="match status" value="1"/>
</dbReference>
<reference evidence="5" key="1">
    <citation type="submission" date="2020-05" db="EMBL/GenBank/DDBJ databases">
        <authorList>
            <person name="Chiriac C."/>
            <person name="Salcher M."/>
            <person name="Ghai R."/>
            <person name="Kavagutti S V."/>
        </authorList>
    </citation>
    <scope>NUCLEOTIDE SEQUENCE</scope>
</reference>
<evidence type="ECO:0000256" key="1">
    <source>
        <dbReference type="ARBA" id="ARBA00005589"/>
    </source>
</evidence>
<evidence type="ECO:0000256" key="4">
    <source>
        <dbReference type="SAM" id="MobiDB-lite"/>
    </source>
</evidence>
<sequence>MTSKKNKIRNAREANRKYKKKANPLAIEKVVFIDYKDVSLLQRFMSDRSKIRGMRMSGANVQQQRDIATAIKNAREMALLPYTKRTVSTRAPRPGAERRGEEEATLEMPDQSISSSFVPDDAADDVVEAVETVTESVEAEVEA</sequence>
<dbReference type="GO" id="GO:0006412">
    <property type="term" value="P:translation"/>
    <property type="evidence" value="ECO:0007669"/>
    <property type="project" value="InterPro"/>
</dbReference>
<dbReference type="NCBIfam" id="TIGR00165">
    <property type="entry name" value="S18"/>
    <property type="match status" value="1"/>
</dbReference>
<dbReference type="EMBL" id="CAEZTI010000084">
    <property type="protein sequence ID" value="CAB4563250.1"/>
    <property type="molecule type" value="Genomic_DNA"/>
</dbReference>